<dbReference type="CDD" id="cd18080">
    <property type="entry name" value="TrmD-like"/>
    <property type="match status" value="1"/>
</dbReference>
<evidence type="ECO:0000256" key="7">
    <source>
        <dbReference type="ARBA" id="ARBA00022490"/>
    </source>
</evidence>
<dbReference type="Pfam" id="PF01746">
    <property type="entry name" value="tRNA_m1G_MT"/>
    <property type="match status" value="1"/>
</dbReference>
<name>A0A9Q8TYV0_9GAMM</name>
<feature type="binding site" evidence="15 16">
    <location>
        <begin position="128"/>
        <end position="133"/>
    </location>
    <ligand>
        <name>S-adenosyl-L-methionine</name>
        <dbReference type="ChEBI" id="CHEBI:59789"/>
    </ligand>
</feature>
<evidence type="ECO:0000256" key="9">
    <source>
        <dbReference type="ARBA" id="ARBA00022679"/>
    </source>
</evidence>
<dbReference type="InterPro" id="IPR023148">
    <property type="entry name" value="tRNA_m1G_MeTrfase_C_sf"/>
</dbReference>
<reference evidence="19" key="1">
    <citation type="submission" date="2022-05" db="EMBL/GenBank/DDBJ databases">
        <title>Single-amplified genomics reveal most streamlined microbe among free-living bacteria.</title>
        <authorList>
            <person name="Roda-Garcia J."/>
            <person name="Haro-Moreno J.M."/>
            <person name="Rodriguez-Valera F."/>
            <person name="Almagro-Moreno S."/>
            <person name="Lopez-Perez M."/>
        </authorList>
    </citation>
    <scope>NUCLEOTIDE SEQUENCE</scope>
    <source>
        <strain evidence="19">TMED112-D2-2</strain>
    </source>
</reference>
<evidence type="ECO:0000256" key="11">
    <source>
        <dbReference type="ARBA" id="ARBA00022694"/>
    </source>
</evidence>
<protein>
    <recommendedName>
        <fullName evidence="6 15">tRNA (guanine-N(1)-)-methyltransferase</fullName>
        <ecNumber evidence="5 15">2.1.1.228</ecNumber>
    </recommendedName>
    <alternativeName>
        <fullName evidence="12 15">M1G-methyltransferase</fullName>
    </alternativeName>
    <alternativeName>
        <fullName evidence="13 15">tRNA [GM37] methyltransferase</fullName>
    </alternativeName>
</protein>
<evidence type="ECO:0000256" key="2">
    <source>
        <dbReference type="ARBA" id="ARBA00004496"/>
    </source>
</evidence>
<keyword evidence="20" id="KW-1185">Reference proteome</keyword>
<comment type="subcellular location">
    <subcellularLocation>
        <location evidence="2 15 17">Cytoplasm</location>
    </subcellularLocation>
</comment>
<organism evidence="19 20">
    <name type="scientific">SAR86 cluster bacterium</name>
    <dbReference type="NCBI Taxonomy" id="2030880"/>
    <lineage>
        <taxon>Bacteria</taxon>
        <taxon>Pseudomonadati</taxon>
        <taxon>Pseudomonadota</taxon>
        <taxon>Gammaproteobacteria</taxon>
        <taxon>SAR86 cluster</taxon>
    </lineage>
</organism>
<dbReference type="NCBIfam" id="NF000648">
    <property type="entry name" value="PRK00026.1"/>
    <property type="match status" value="1"/>
</dbReference>
<dbReference type="Proteomes" id="UP001056381">
    <property type="component" value="Chromosome"/>
</dbReference>
<keyword evidence="10 15" id="KW-0949">S-adenosyl-L-methionine</keyword>
<evidence type="ECO:0000256" key="14">
    <source>
        <dbReference type="ARBA" id="ARBA00047783"/>
    </source>
</evidence>
<feature type="domain" description="tRNA methyltransferase TRMD/TRM10-type" evidence="18">
    <location>
        <begin position="1"/>
        <end position="220"/>
    </location>
</feature>
<dbReference type="EMBL" id="CP097966">
    <property type="protein sequence ID" value="URQ63551.1"/>
    <property type="molecule type" value="Genomic_DNA"/>
</dbReference>
<evidence type="ECO:0000256" key="3">
    <source>
        <dbReference type="ARBA" id="ARBA00007630"/>
    </source>
</evidence>
<evidence type="ECO:0000256" key="15">
    <source>
        <dbReference type="HAMAP-Rule" id="MF_00605"/>
    </source>
</evidence>
<dbReference type="PIRSF" id="PIRSF000386">
    <property type="entry name" value="tRNA_mtase"/>
    <property type="match status" value="1"/>
</dbReference>
<evidence type="ECO:0000256" key="13">
    <source>
        <dbReference type="ARBA" id="ARBA00033392"/>
    </source>
</evidence>
<evidence type="ECO:0000256" key="10">
    <source>
        <dbReference type="ARBA" id="ARBA00022691"/>
    </source>
</evidence>
<comment type="similarity">
    <text evidence="3 15 17">Belongs to the RNA methyltransferase TrmD family.</text>
</comment>
<dbReference type="NCBIfam" id="TIGR00088">
    <property type="entry name" value="trmD"/>
    <property type="match status" value="1"/>
</dbReference>
<comment type="catalytic activity">
    <reaction evidence="14 15 17">
        <text>guanosine(37) in tRNA + S-adenosyl-L-methionine = N(1)-methylguanosine(37) in tRNA + S-adenosyl-L-homocysteine + H(+)</text>
        <dbReference type="Rhea" id="RHEA:36899"/>
        <dbReference type="Rhea" id="RHEA-COMP:10145"/>
        <dbReference type="Rhea" id="RHEA-COMP:10147"/>
        <dbReference type="ChEBI" id="CHEBI:15378"/>
        <dbReference type="ChEBI" id="CHEBI:57856"/>
        <dbReference type="ChEBI" id="CHEBI:59789"/>
        <dbReference type="ChEBI" id="CHEBI:73542"/>
        <dbReference type="ChEBI" id="CHEBI:74269"/>
        <dbReference type="EC" id="2.1.1.228"/>
    </reaction>
</comment>
<evidence type="ECO:0000256" key="6">
    <source>
        <dbReference type="ARBA" id="ARBA00014679"/>
    </source>
</evidence>
<sequence length="247" mass="27674">MKINVLAVFPQILDSLHYGVTGTAIEKNILEIHRIDLKDYPLNSYGSIDDKPFSGSEGMVISPIPISKAMNLVKNKGKVIYLSPQGKTLNQKKVEELATLNDLTIICGRYEGIDQRIVDEYVDEEISIGDYVLSGGEIAATVLIDSIVRNLPGALGNKKSLTNDSFSDDRLKGHSYTRPRDFEGRKVPDELVSGNHELVKEWKIANSLWVTKQKRPDLFSNLQLSEKEMILLQKYELAQKNLRKGDG</sequence>
<dbReference type="InterPro" id="IPR016009">
    <property type="entry name" value="tRNA_MeTrfase_TRMD/TRM10"/>
</dbReference>
<accession>A0A9Q8TYV0</accession>
<evidence type="ECO:0000256" key="12">
    <source>
        <dbReference type="ARBA" id="ARBA00029736"/>
    </source>
</evidence>
<feature type="binding site" evidence="15 16">
    <location>
        <position position="108"/>
    </location>
    <ligand>
        <name>S-adenosyl-L-methionine</name>
        <dbReference type="ChEBI" id="CHEBI:59789"/>
    </ligand>
</feature>
<evidence type="ECO:0000256" key="1">
    <source>
        <dbReference type="ARBA" id="ARBA00002634"/>
    </source>
</evidence>
<dbReference type="GO" id="GO:0002939">
    <property type="term" value="P:tRNA N1-guanine methylation"/>
    <property type="evidence" value="ECO:0007669"/>
    <property type="project" value="TreeGrafter"/>
</dbReference>
<dbReference type="GO" id="GO:0005829">
    <property type="term" value="C:cytosol"/>
    <property type="evidence" value="ECO:0007669"/>
    <property type="project" value="TreeGrafter"/>
</dbReference>
<dbReference type="GO" id="GO:0052906">
    <property type="term" value="F:tRNA (guanine(37)-N1)-methyltransferase activity"/>
    <property type="evidence" value="ECO:0007669"/>
    <property type="project" value="UniProtKB-UniRule"/>
</dbReference>
<dbReference type="PANTHER" id="PTHR46417:SF1">
    <property type="entry name" value="TRNA (GUANINE-N(1)-)-METHYLTRANSFERASE"/>
    <property type="match status" value="1"/>
</dbReference>
<evidence type="ECO:0000313" key="19">
    <source>
        <dbReference type="EMBL" id="URQ63551.1"/>
    </source>
</evidence>
<evidence type="ECO:0000256" key="8">
    <source>
        <dbReference type="ARBA" id="ARBA00022603"/>
    </source>
</evidence>
<evidence type="ECO:0000259" key="18">
    <source>
        <dbReference type="Pfam" id="PF01746"/>
    </source>
</evidence>
<evidence type="ECO:0000256" key="4">
    <source>
        <dbReference type="ARBA" id="ARBA00011738"/>
    </source>
</evidence>
<dbReference type="AlphaFoldDB" id="A0A9Q8TYV0"/>
<evidence type="ECO:0000256" key="16">
    <source>
        <dbReference type="PIRSR" id="PIRSR000386-1"/>
    </source>
</evidence>
<dbReference type="Gene3D" id="3.40.1280.10">
    <property type="match status" value="1"/>
</dbReference>
<evidence type="ECO:0000256" key="5">
    <source>
        <dbReference type="ARBA" id="ARBA00012807"/>
    </source>
</evidence>
<gene>
    <name evidence="15 19" type="primary">trmD</name>
    <name evidence="19" type="ORF">M9B40_01980</name>
</gene>
<comment type="subunit">
    <text evidence="4 15 17">Homodimer.</text>
</comment>
<dbReference type="InterPro" id="IPR029028">
    <property type="entry name" value="Alpha/beta_knot_MTases"/>
</dbReference>
<keyword evidence="11 15" id="KW-0819">tRNA processing</keyword>
<dbReference type="PANTHER" id="PTHR46417">
    <property type="entry name" value="TRNA (GUANINE-N(1)-)-METHYLTRANSFERASE"/>
    <property type="match status" value="1"/>
</dbReference>
<dbReference type="SUPFAM" id="SSF75217">
    <property type="entry name" value="alpha/beta knot"/>
    <property type="match status" value="1"/>
</dbReference>
<keyword evidence="9 15" id="KW-0808">Transferase</keyword>
<evidence type="ECO:0000256" key="17">
    <source>
        <dbReference type="RuleBase" id="RU003464"/>
    </source>
</evidence>
<dbReference type="InterPro" id="IPR002649">
    <property type="entry name" value="tRNA_m1G_MeTrfase_TrmD"/>
</dbReference>
<dbReference type="EC" id="2.1.1.228" evidence="5 15"/>
<evidence type="ECO:0000313" key="20">
    <source>
        <dbReference type="Proteomes" id="UP001056381"/>
    </source>
</evidence>
<keyword evidence="8 15" id="KW-0489">Methyltransferase</keyword>
<dbReference type="InterPro" id="IPR029026">
    <property type="entry name" value="tRNA_m1G_MTases_N"/>
</dbReference>
<keyword evidence="7 15" id="KW-0963">Cytoplasm</keyword>
<dbReference type="HAMAP" id="MF_00605">
    <property type="entry name" value="TrmD"/>
    <property type="match status" value="1"/>
</dbReference>
<comment type="function">
    <text evidence="1 15 17">Specifically methylates guanosine-37 in various tRNAs.</text>
</comment>
<dbReference type="Gene3D" id="1.10.1270.20">
    <property type="entry name" value="tRNA(m1g37)methyltransferase, domain 2"/>
    <property type="match status" value="1"/>
</dbReference>
<proteinExistence type="inferred from homology"/>